<accession>A0A8X6GLI1</accession>
<evidence type="ECO:0000313" key="1">
    <source>
        <dbReference type="EMBL" id="GFR07081.1"/>
    </source>
</evidence>
<comment type="caution">
    <text evidence="1">The sequence shown here is derived from an EMBL/GenBank/DDBJ whole genome shotgun (WGS) entry which is preliminary data.</text>
</comment>
<reference evidence="1" key="1">
    <citation type="submission" date="2020-07" db="EMBL/GenBank/DDBJ databases">
        <title>Multicomponent nature underlies the extraordinary mechanical properties of spider dragline silk.</title>
        <authorList>
            <person name="Kono N."/>
            <person name="Nakamura H."/>
            <person name="Mori M."/>
            <person name="Yoshida Y."/>
            <person name="Ohtoshi R."/>
            <person name="Malay A.D."/>
            <person name="Moran D.A.P."/>
            <person name="Tomita M."/>
            <person name="Numata K."/>
            <person name="Arakawa K."/>
        </authorList>
    </citation>
    <scope>NUCLEOTIDE SEQUENCE</scope>
</reference>
<evidence type="ECO:0000313" key="2">
    <source>
        <dbReference type="Proteomes" id="UP000887116"/>
    </source>
</evidence>
<gene>
    <name evidence="1" type="ORF">TNCT_113781</name>
</gene>
<sequence length="72" mass="8319">MPKSLNYANLRILSTNPFYKRASDNEGYHLNPIPLNVLLNNRTDEGVQENGRFFSKEQGFQKGEILFQETSK</sequence>
<proteinExistence type="predicted"/>
<dbReference type="Proteomes" id="UP000887116">
    <property type="component" value="Unassembled WGS sequence"/>
</dbReference>
<dbReference type="EMBL" id="BMAO01016225">
    <property type="protein sequence ID" value="GFR07081.1"/>
    <property type="molecule type" value="Genomic_DNA"/>
</dbReference>
<keyword evidence="2" id="KW-1185">Reference proteome</keyword>
<protein>
    <submittedName>
        <fullName evidence="1">Uncharacterized protein</fullName>
    </submittedName>
</protein>
<organism evidence="1 2">
    <name type="scientific">Trichonephila clavata</name>
    <name type="common">Joro spider</name>
    <name type="synonym">Nephila clavata</name>
    <dbReference type="NCBI Taxonomy" id="2740835"/>
    <lineage>
        <taxon>Eukaryota</taxon>
        <taxon>Metazoa</taxon>
        <taxon>Ecdysozoa</taxon>
        <taxon>Arthropoda</taxon>
        <taxon>Chelicerata</taxon>
        <taxon>Arachnida</taxon>
        <taxon>Araneae</taxon>
        <taxon>Araneomorphae</taxon>
        <taxon>Entelegynae</taxon>
        <taxon>Araneoidea</taxon>
        <taxon>Nephilidae</taxon>
        <taxon>Trichonephila</taxon>
    </lineage>
</organism>
<dbReference type="AlphaFoldDB" id="A0A8X6GLI1"/>
<name>A0A8X6GLI1_TRICU</name>